<dbReference type="Gene3D" id="2.40.128.90">
    <property type="entry name" value="OMPT-like"/>
    <property type="match status" value="1"/>
</dbReference>
<feature type="chain" id="PRO_5017805170" description="Outer membrane beta-barrel protein" evidence="1">
    <location>
        <begin position="18"/>
        <end position="291"/>
    </location>
</feature>
<dbReference type="InterPro" id="IPR053724">
    <property type="entry name" value="OMP_A26_sf"/>
</dbReference>
<dbReference type="OrthoDB" id="5329395at2"/>
<evidence type="ECO:0000313" key="2">
    <source>
        <dbReference type="EMBL" id="RDU59087.1"/>
    </source>
</evidence>
<feature type="signal peptide" evidence="1">
    <location>
        <begin position="1"/>
        <end position="17"/>
    </location>
</feature>
<name>A0A3D8I1X5_9HELI</name>
<organism evidence="2 3">
    <name type="scientific">Helicobacter marmotae</name>
    <dbReference type="NCBI Taxonomy" id="152490"/>
    <lineage>
        <taxon>Bacteria</taxon>
        <taxon>Pseudomonadati</taxon>
        <taxon>Campylobacterota</taxon>
        <taxon>Epsilonproteobacteria</taxon>
        <taxon>Campylobacterales</taxon>
        <taxon>Helicobacteraceae</taxon>
        <taxon>Helicobacter</taxon>
    </lineage>
</organism>
<keyword evidence="1" id="KW-0732">Signal</keyword>
<dbReference type="InterPro" id="IPR020080">
    <property type="entry name" value="OM_adhesin/peptidase_omptin"/>
</dbReference>
<dbReference type="AlphaFoldDB" id="A0A3D8I1X5"/>
<comment type="caution">
    <text evidence="2">The sequence shown here is derived from an EMBL/GenBank/DDBJ whole genome shotgun (WGS) entry which is preliminary data.</text>
</comment>
<gene>
    <name evidence="2" type="ORF">CQA63_08175</name>
</gene>
<dbReference type="GO" id="GO:0004190">
    <property type="term" value="F:aspartic-type endopeptidase activity"/>
    <property type="evidence" value="ECO:0007669"/>
    <property type="project" value="InterPro"/>
</dbReference>
<evidence type="ECO:0008006" key="4">
    <source>
        <dbReference type="Google" id="ProtNLM"/>
    </source>
</evidence>
<dbReference type="SUPFAM" id="SSF69917">
    <property type="entry name" value="OMPT-like"/>
    <property type="match status" value="1"/>
</dbReference>
<dbReference type="Proteomes" id="UP000256599">
    <property type="component" value="Unassembled WGS sequence"/>
</dbReference>
<accession>A0A3D8I1X5</accession>
<sequence>MYKIVLMSLAFATLSFGATQVSNPRQPLAQKTTKYYMPPLDVLNYSLSALIESYSYKETEDDKRLMKISGIMAGLRGGITHNVTPFFAHSLSMAYLMSAKTNYDGQVCAIGNPSNCQAFSTDSKDSIYYVQYVLNPRVRVDLLNVGYNIGVGYRFLFNDINDDSAYRRAQHYLYYILGFNLGAQISRKISTQALVQYRGIVKAWNKTYMTDIDFDRDLSFNQPRGNGYYLALRGDYRANSKIAYFAKLYYEYWHILESDSKQGFRNGQAVGYYVEPNNYTQSIGLNLGLVF</sequence>
<protein>
    <recommendedName>
        <fullName evidence="4">Outer membrane beta-barrel protein</fullName>
    </recommendedName>
</protein>
<evidence type="ECO:0000256" key="1">
    <source>
        <dbReference type="SAM" id="SignalP"/>
    </source>
</evidence>
<evidence type="ECO:0000313" key="3">
    <source>
        <dbReference type="Proteomes" id="UP000256599"/>
    </source>
</evidence>
<dbReference type="EMBL" id="NXLR01000019">
    <property type="protein sequence ID" value="RDU59087.1"/>
    <property type="molecule type" value="Genomic_DNA"/>
</dbReference>
<dbReference type="RefSeq" id="WP_104700404.1">
    <property type="nucleotide sequence ID" value="NZ_FZPP01000029.1"/>
</dbReference>
<proteinExistence type="predicted"/>
<keyword evidence="3" id="KW-1185">Reference proteome</keyword>
<reference evidence="2 3" key="1">
    <citation type="submission" date="2018-04" db="EMBL/GenBank/DDBJ databases">
        <title>Novel Campyloabacter and Helicobacter Species and Strains.</title>
        <authorList>
            <person name="Mannion A.J."/>
            <person name="Shen Z."/>
            <person name="Fox J.G."/>
        </authorList>
    </citation>
    <scope>NUCLEOTIDE SEQUENCE [LARGE SCALE GENOMIC DNA]</scope>
    <source>
        <strain evidence="2 3">MIT 98-6070</strain>
    </source>
</reference>